<feature type="compositionally biased region" description="Low complexity" evidence="1">
    <location>
        <begin position="117"/>
        <end position="165"/>
    </location>
</feature>
<feature type="non-terminal residue" evidence="3">
    <location>
        <position position="210"/>
    </location>
</feature>
<feature type="compositionally biased region" description="Low complexity" evidence="1">
    <location>
        <begin position="175"/>
        <end position="210"/>
    </location>
</feature>
<feature type="region of interest" description="Disordered" evidence="1">
    <location>
        <begin position="110"/>
        <end position="210"/>
    </location>
</feature>
<evidence type="ECO:0000256" key="1">
    <source>
        <dbReference type="SAM" id="MobiDB-lite"/>
    </source>
</evidence>
<gene>
    <name evidence="3" type="ORF">KCU98_g21291</name>
</gene>
<name>A0A9P8F1Y7_AURME</name>
<evidence type="ECO:0000313" key="3">
    <source>
        <dbReference type="EMBL" id="KAG9926582.1"/>
    </source>
</evidence>
<evidence type="ECO:0000256" key="2">
    <source>
        <dbReference type="SAM" id="SignalP"/>
    </source>
</evidence>
<feature type="chain" id="PRO_5040490164" evidence="2">
    <location>
        <begin position="21"/>
        <end position="210"/>
    </location>
</feature>
<keyword evidence="4" id="KW-1185">Reference proteome</keyword>
<organism evidence="3 4">
    <name type="scientific">Aureobasidium melanogenum</name>
    <name type="common">Aureobasidium pullulans var. melanogenum</name>
    <dbReference type="NCBI Taxonomy" id="46634"/>
    <lineage>
        <taxon>Eukaryota</taxon>
        <taxon>Fungi</taxon>
        <taxon>Dikarya</taxon>
        <taxon>Ascomycota</taxon>
        <taxon>Pezizomycotina</taxon>
        <taxon>Dothideomycetes</taxon>
        <taxon>Dothideomycetidae</taxon>
        <taxon>Dothideales</taxon>
        <taxon>Saccotheciaceae</taxon>
        <taxon>Aureobasidium</taxon>
    </lineage>
</organism>
<reference evidence="3" key="2">
    <citation type="submission" date="2021-08" db="EMBL/GenBank/DDBJ databases">
        <authorList>
            <person name="Gostincar C."/>
            <person name="Sun X."/>
            <person name="Song Z."/>
            <person name="Gunde-Cimerman N."/>
        </authorList>
    </citation>
    <scope>NUCLEOTIDE SEQUENCE</scope>
    <source>
        <strain evidence="3">EXF-9298</strain>
    </source>
</reference>
<reference evidence="3" key="1">
    <citation type="journal article" date="2021" name="J Fungi (Basel)">
        <title>Virulence traits and population genomics of the black yeast Aureobasidium melanogenum.</title>
        <authorList>
            <person name="Cernosa A."/>
            <person name="Sun X."/>
            <person name="Gostincar C."/>
            <person name="Fang C."/>
            <person name="Gunde-Cimerman N."/>
            <person name="Song Z."/>
        </authorList>
    </citation>
    <scope>NUCLEOTIDE SEQUENCE</scope>
    <source>
        <strain evidence="3">EXF-9298</strain>
    </source>
</reference>
<keyword evidence="2" id="KW-0732">Signal</keyword>
<sequence>MPSIRSLLFAGLQVTGFALADFTDNHEDAPDVSGFRQALGRLPEESIHAALSGHLGGKYQAGVFEKDHRAMEHIHNDNPSLAQRLIEIAKHDVAVRAELRKRQDNTADNATVIAVPSTTSSNEQSSTSTEAILVTDSSTTSVSLSTETSAPSTTSAPVSTTGSSVAPSSTTGGESSADLSSASSASSSASPTSRSDTVVALSSGSSVVSS</sequence>
<dbReference type="AlphaFoldDB" id="A0A9P8F1Y7"/>
<feature type="signal peptide" evidence="2">
    <location>
        <begin position="1"/>
        <end position="20"/>
    </location>
</feature>
<evidence type="ECO:0000313" key="4">
    <source>
        <dbReference type="Proteomes" id="UP000729357"/>
    </source>
</evidence>
<proteinExistence type="predicted"/>
<dbReference type="Proteomes" id="UP000729357">
    <property type="component" value="Unassembled WGS sequence"/>
</dbReference>
<protein>
    <submittedName>
        <fullName evidence="3">Uncharacterized protein</fullName>
    </submittedName>
</protein>
<comment type="caution">
    <text evidence="3">The sequence shown here is derived from an EMBL/GenBank/DDBJ whole genome shotgun (WGS) entry which is preliminary data.</text>
</comment>
<accession>A0A9P8F1Y7</accession>
<dbReference type="EMBL" id="JAHFXS010007334">
    <property type="protein sequence ID" value="KAG9926582.1"/>
    <property type="molecule type" value="Genomic_DNA"/>
</dbReference>